<evidence type="ECO:0000259" key="3">
    <source>
        <dbReference type="PROSITE" id="PS50158"/>
    </source>
</evidence>
<evidence type="ECO:0000313" key="4">
    <source>
        <dbReference type="EMBL" id="CAF1243444.1"/>
    </source>
</evidence>
<evidence type="ECO:0000256" key="1">
    <source>
        <dbReference type="PROSITE-ProRule" id="PRU00047"/>
    </source>
</evidence>
<keyword evidence="1" id="KW-0862">Zinc</keyword>
<dbReference type="EMBL" id="CAJOBH010028854">
    <property type="protein sequence ID" value="CAF4265916.1"/>
    <property type="molecule type" value="Genomic_DNA"/>
</dbReference>
<comment type="caution">
    <text evidence="4">The sequence shown here is derived from an EMBL/GenBank/DDBJ whole genome shotgun (WGS) entry which is preliminary data.</text>
</comment>
<dbReference type="PROSITE" id="PS50158">
    <property type="entry name" value="ZF_CCHC"/>
    <property type="match status" value="1"/>
</dbReference>
<keyword evidence="1" id="KW-0863">Zinc-finger</keyword>
<dbReference type="EMBL" id="CAJNOV010006288">
    <property type="protein sequence ID" value="CAF1243444.1"/>
    <property type="molecule type" value="Genomic_DNA"/>
</dbReference>
<evidence type="ECO:0000313" key="6">
    <source>
        <dbReference type="Proteomes" id="UP000663855"/>
    </source>
</evidence>
<sequence length="649" mass="76359">MSAASKDRMVDGAEIHEQILSFNKENKDIEIARTPKRHHSGEQRITKDNQKMLMNDEDEEFETVTHQRKKFQRENKEKYYEEQNDVIWMHEEMNDQLQRNKQQEHQYMQKRKTTNSSRMFYNGEMTAMNHRLKNAEKKKAVKQTDQQGYLSSQEHERRTTISNHALHYAVEQHLPPINIKCEPKITDQKLGTMIIKELFVKIEKNFRHLNANYEKPLGFEYWFIDRDDNLQCFTRSVELFVFLCNPQNYPEKLLNTTIHPNPPKRLPPQRSAILKYVSKDIHIDDIKKEISSKYKSLFNIEEMRGTIGAKNRHIRIELSEHNEYINILNTGIIAFEGQLIEVSEFLAPPRLLICSRCNTPGHLKKECKNNVDLCRRCGLNRNEGEHKECIIKCHHCNGNHEATSYQCPLINDFRKELILKLKSRPDLLPQNVQLFIPTQYRSHGEKENRILFNNNKIEGNVRMTQQQQYTYHQHTNEWPLLSNNSDSTAPNKWLARDLNRNNIWRDMTKSQEIFDSLKKEFNKQEIDIAKRYQEHKLKLGSILSVMSVQIQQQNENLKPVFTTISELIPIVTLSLGICQQLATTIASSTNDRQVKLPLETTTSQIQTLINFLNEQHQLISSKHSKFVENFEKNNQLLQHGIELFTSASE</sequence>
<dbReference type="GO" id="GO:0003676">
    <property type="term" value="F:nucleic acid binding"/>
    <property type="evidence" value="ECO:0007669"/>
    <property type="project" value="InterPro"/>
</dbReference>
<dbReference type="AlphaFoldDB" id="A0A814ZI51"/>
<evidence type="ECO:0000256" key="2">
    <source>
        <dbReference type="SAM" id="MobiDB-lite"/>
    </source>
</evidence>
<dbReference type="Proteomes" id="UP000681967">
    <property type="component" value="Unassembled WGS sequence"/>
</dbReference>
<evidence type="ECO:0000313" key="5">
    <source>
        <dbReference type="EMBL" id="CAF4265916.1"/>
    </source>
</evidence>
<reference evidence="4" key="1">
    <citation type="submission" date="2021-02" db="EMBL/GenBank/DDBJ databases">
        <authorList>
            <person name="Nowell W R."/>
        </authorList>
    </citation>
    <scope>NUCLEOTIDE SEQUENCE</scope>
</reference>
<gene>
    <name evidence="5" type="ORF">BYL167_LOCUS26125</name>
    <name evidence="4" type="ORF">CJN711_LOCUS14116</name>
</gene>
<feature type="region of interest" description="Disordered" evidence="2">
    <location>
        <begin position="135"/>
        <end position="155"/>
    </location>
</feature>
<dbReference type="Proteomes" id="UP000663855">
    <property type="component" value="Unassembled WGS sequence"/>
</dbReference>
<name>A0A814ZI51_9BILA</name>
<feature type="domain" description="CCHC-type" evidence="3">
    <location>
        <begin position="354"/>
        <end position="369"/>
    </location>
</feature>
<feature type="compositionally biased region" description="Polar residues" evidence="2">
    <location>
        <begin position="143"/>
        <end position="152"/>
    </location>
</feature>
<proteinExistence type="predicted"/>
<accession>A0A814ZI51</accession>
<organism evidence="4 6">
    <name type="scientific">Rotaria magnacalcarata</name>
    <dbReference type="NCBI Taxonomy" id="392030"/>
    <lineage>
        <taxon>Eukaryota</taxon>
        <taxon>Metazoa</taxon>
        <taxon>Spiralia</taxon>
        <taxon>Gnathifera</taxon>
        <taxon>Rotifera</taxon>
        <taxon>Eurotatoria</taxon>
        <taxon>Bdelloidea</taxon>
        <taxon>Philodinida</taxon>
        <taxon>Philodinidae</taxon>
        <taxon>Rotaria</taxon>
    </lineage>
</organism>
<keyword evidence="1" id="KW-0479">Metal-binding</keyword>
<dbReference type="InterPro" id="IPR001878">
    <property type="entry name" value="Znf_CCHC"/>
</dbReference>
<dbReference type="GO" id="GO:0008270">
    <property type="term" value="F:zinc ion binding"/>
    <property type="evidence" value="ECO:0007669"/>
    <property type="project" value="UniProtKB-KW"/>
</dbReference>
<protein>
    <recommendedName>
        <fullName evidence="3">CCHC-type domain-containing protein</fullName>
    </recommendedName>
</protein>